<protein>
    <submittedName>
        <fullName evidence="2">Uncharacterized protein</fullName>
    </submittedName>
</protein>
<organism evidence="1 2">
    <name type="scientific">Heterorhabditis bacteriophora</name>
    <name type="common">Entomopathogenic nematode worm</name>
    <dbReference type="NCBI Taxonomy" id="37862"/>
    <lineage>
        <taxon>Eukaryota</taxon>
        <taxon>Metazoa</taxon>
        <taxon>Ecdysozoa</taxon>
        <taxon>Nematoda</taxon>
        <taxon>Chromadorea</taxon>
        <taxon>Rhabditida</taxon>
        <taxon>Rhabditina</taxon>
        <taxon>Rhabditomorpha</taxon>
        <taxon>Strongyloidea</taxon>
        <taxon>Heterorhabditidae</taxon>
        <taxon>Heterorhabditis</taxon>
    </lineage>
</organism>
<name>A0A1I7WKR6_HETBA</name>
<evidence type="ECO:0000313" key="2">
    <source>
        <dbReference type="WBParaSite" id="Hba_05675"/>
    </source>
</evidence>
<accession>A0A1I7WKR6</accession>
<evidence type="ECO:0000313" key="1">
    <source>
        <dbReference type="Proteomes" id="UP000095283"/>
    </source>
</evidence>
<keyword evidence="1" id="KW-1185">Reference proteome</keyword>
<proteinExistence type="predicted"/>
<dbReference type="AlphaFoldDB" id="A0A1I7WKR6"/>
<sequence length="28" mass="3170">MPMDEKNSIRNSEVASIANVHVYCVFTN</sequence>
<dbReference type="Proteomes" id="UP000095283">
    <property type="component" value="Unplaced"/>
</dbReference>
<dbReference type="WBParaSite" id="Hba_05675">
    <property type="protein sequence ID" value="Hba_05675"/>
    <property type="gene ID" value="Hba_05675"/>
</dbReference>
<reference evidence="2" key="1">
    <citation type="submission" date="2016-11" db="UniProtKB">
        <authorList>
            <consortium name="WormBaseParasite"/>
        </authorList>
    </citation>
    <scope>IDENTIFICATION</scope>
</reference>